<evidence type="ECO:0000313" key="2">
    <source>
        <dbReference type="EMBL" id="KAF3047134.1"/>
    </source>
</evidence>
<proteinExistence type="predicted"/>
<evidence type="ECO:0000313" key="3">
    <source>
        <dbReference type="Proteomes" id="UP000758155"/>
    </source>
</evidence>
<feature type="region of interest" description="Disordered" evidence="1">
    <location>
        <begin position="145"/>
        <end position="170"/>
    </location>
</feature>
<dbReference type="OrthoDB" id="5413827at2759"/>
<keyword evidence="3" id="KW-1185">Reference proteome</keyword>
<comment type="caution">
    <text evidence="2">The sequence shown here is derived from an EMBL/GenBank/DDBJ whole genome shotgun (WGS) entry which is preliminary data.</text>
</comment>
<evidence type="ECO:0000256" key="1">
    <source>
        <dbReference type="SAM" id="MobiDB-lite"/>
    </source>
</evidence>
<dbReference type="AlphaFoldDB" id="A0A9P4X0M5"/>
<name>A0A9P4X0M5_9PLEO</name>
<dbReference type="PANTHER" id="PTHR38790">
    <property type="entry name" value="2EXR DOMAIN-CONTAINING PROTEIN-RELATED"/>
    <property type="match status" value="1"/>
</dbReference>
<gene>
    <name evidence="2" type="ORF">E8E12_011415</name>
</gene>
<sequence length="239" mass="26888">MKHLQSLMPQSRSSAIPAVTPSAQNKADITLHNQLGSALLRAPPEVRNEICKLAVLSTYEEGPISFDNLGLIEAEHRLPWTHACKQLWAETRLLPFALCTFSFATGQDYACFVYLTSAEQRGAVASLHLELVCEDQEMGWATDILDEDDDEEEDEDIEYEDEDEAADDTGTDLGDIHLKSTFPKLQKVYVEVGFFEMGYFGRLNKSIVKRWIADFKQNNKGVALKIKTGSDSWADHWKA</sequence>
<protein>
    <submittedName>
        <fullName evidence="2">Uncharacterized protein</fullName>
    </submittedName>
</protein>
<accession>A0A9P4X0M5</accession>
<organism evidence="2 3">
    <name type="scientific">Didymella heteroderae</name>
    <dbReference type="NCBI Taxonomy" id="1769908"/>
    <lineage>
        <taxon>Eukaryota</taxon>
        <taxon>Fungi</taxon>
        <taxon>Dikarya</taxon>
        <taxon>Ascomycota</taxon>
        <taxon>Pezizomycotina</taxon>
        <taxon>Dothideomycetes</taxon>
        <taxon>Pleosporomycetidae</taxon>
        <taxon>Pleosporales</taxon>
        <taxon>Pleosporineae</taxon>
        <taxon>Didymellaceae</taxon>
        <taxon>Didymella</taxon>
    </lineage>
</organism>
<dbReference type="Proteomes" id="UP000758155">
    <property type="component" value="Unassembled WGS sequence"/>
</dbReference>
<dbReference type="PANTHER" id="PTHR38790:SF4">
    <property type="entry name" value="2EXR DOMAIN-CONTAINING PROTEIN"/>
    <property type="match status" value="1"/>
</dbReference>
<reference evidence="2" key="1">
    <citation type="submission" date="2019-04" db="EMBL/GenBank/DDBJ databases">
        <title>Sequencing of skin fungus with MAO and IRED activity.</title>
        <authorList>
            <person name="Marsaioli A.J."/>
            <person name="Bonatto J.M.C."/>
            <person name="Reis Junior O."/>
        </authorList>
    </citation>
    <scope>NUCLEOTIDE SEQUENCE</scope>
    <source>
        <strain evidence="2">28M1</strain>
    </source>
</reference>
<dbReference type="EMBL" id="SWKV01000003">
    <property type="protein sequence ID" value="KAF3047134.1"/>
    <property type="molecule type" value="Genomic_DNA"/>
</dbReference>